<proteinExistence type="predicted"/>
<accession>A0A1E3P5M7</accession>
<feature type="signal peptide" evidence="1">
    <location>
        <begin position="1"/>
        <end position="21"/>
    </location>
</feature>
<dbReference type="AlphaFoldDB" id="A0A1E3P5M7"/>
<feature type="chain" id="PRO_5009133693" description="Mating factor alpha" evidence="1">
    <location>
        <begin position="22"/>
        <end position="125"/>
    </location>
</feature>
<dbReference type="RefSeq" id="XP_019039439.1">
    <property type="nucleotide sequence ID" value="XM_019186364.1"/>
</dbReference>
<organism evidence="2 3">
    <name type="scientific">Wickerhamomyces anomalus (strain ATCC 58044 / CBS 1984 / NCYC 433 / NRRL Y-366-8)</name>
    <name type="common">Yeast</name>
    <name type="synonym">Hansenula anomala</name>
    <dbReference type="NCBI Taxonomy" id="683960"/>
    <lineage>
        <taxon>Eukaryota</taxon>
        <taxon>Fungi</taxon>
        <taxon>Dikarya</taxon>
        <taxon>Ascomycota</taxon>
        <taxon>Saccharomycotina</taxon>
        <taxon>Saccharomycetes</taxon>
        <taxon>Phaffomycetales</taxon>
        <taxon>Wickerhamomycetaceae</taxon>
        <taxon>Wickerhamomyces</taxon>
    </lineage>
</organism>
<evidence type="ECO:0000256" key="1">
    <source>
        <dbReference type="SAM" id="SignalP"/>
    </source>
</evidence>
<keyword evidence="1" id="KW-0732">Signal</keyword>
<dbReference type="EMBL" id="KV454210">
    <property type="protein sequence ID" value="ODQ60232.1"/>
    <property type="molecule type" value="Genomic_DNA"/>
</dbReference>
<dbReference type="STRING" id="683960.A0A1E3P5M7"/>
<sequence>MKFSTAFVYAFVLALANNVFAEEAPANQEEEKVGTSKGVEFPFSDDAIIEAVNLGSDIAPIVLDDAVYFINTTIADSELSKLSKRDAEAWQWRVWRNGQPMYKREAEPEADAWHWRTWRNGQPMY</sequence>
<evidence type="ECO:0008006" key="4">
    <source>
        <dbReference type="Google" id="ProtNLM"/>
    </source>
</evidence>
<evidence type="ECO:0000313" key="2">
    <source>
        <dbReference type="EMBL" id="ODQ60232.1"/>
    </source>
</evidence>
<dbReference type="GeneID" id="30203610"/>
<reference evidence="2 3" key="1">
    <citation type="journal article" date="2016" name="Proc. Natl. Acad. Sci. U.S.A.">
        <title>Comparative genomics of biotechnologically important yeasts.</title>
        <authorList>
            <person name="Riley R."/>
            <person name="Haridas S."/>
            <person name="Wolfe K.H."/>
            <person name="Lopes M.R."/>
            <person name="Hittinger C.T."/>
            <person name="Goeker M."/>
            <person name="Salamov A.A."/>
            <person name="Wisecaver J.H."/>
            <person name="Long T.M."/>
            <person name="Calvey C.H."/>
            <person name="Aerts A.L."/>
            <person name="Barry K.W."/>
            <person name="Choi C."/>
            <person name="Clum A."/>
            <person name="Coughlan A.Y."/>
            <person name="Deshpande S."/>
            <person name="Douglass A.P."/>
            <person name="Hanson S.J."/>
            <person name="Klenk H.-P."/>
            <person name="LaButti K.M."/>
            <person name="Lapidus A."/>
            <person name="Lindquist E.A."/>
            <person name="Lipzen A.M."/>
            <person name="Meier-Kolthoff J.P."/>
            <person name="Ohm R.A."/>
            <person name="Otillar R.P."/>
            <person name="Pangilinan J.L."/>
            <person name="Peng Y."/>
            <person name="Rokas A."/>
            <person name="Rosa C.A."/>
            <person name="Scheuner C."/>
            <person name="Sibirny A.A."/>
            <person name="Slot J.C."/>
            <person name="Stielow J.B."/>
            <person name="Sun H."/>
            <person name="Kurtzman C.P."/>
            <person name="Blackwell M."/>
            <person name="Grigoriev I.V."/>
            <person name="Jeffries T.W."/>
        </authorList>
    </citation>
    <scope>NUCLEOTIDE SEQUENCE [LARGE SCALE GENOMIC DNA]</scope>
    <source>
        <strain evidence="3">ATCC 58044 / CBS 1984 / NCYC 433 / NRRL Y-366-8</strain>
    </source>
</reference>
<dbReference type="Proteomes" id="UP000094112">
    <property type="component" value="Unassembled WGS sequence"/>
</dbReference>
<protein>
    <recommendedName>
        <fullName evidence="4">Mating factor alpha</fullName>
    </recommendedName>
</protein>
<dbReference type="OrthoDB" id="3979711at2759"/>
<evidence type="ECO:0000313" key="3">
    <source>
        <dbReference type="Proteomes" id="UP000094112"/>
    </source>
</evidence>
<gene>
    <name evidence="2" type="ORF">WICANDRAFT_92447</name>
</gene>
<name>A0A1E3P5M7_WICAA</name>
<keyword evidence="3" id="KW-1185">Reference proteome</keyword>